<dbReference type="EMBL" id="CAEQ01001254">
    <property type="protein sequence ID" value="CCD13721.1"/>
    <property type="molecule type" value="Genomic_DNA"/>
</dbReference>
<dbReference type="Proteomes" id="UP000000702">
    <property type="component" value="Unassembled WGS sequence"/>
</dbReference>
<dbReference type="AlphaFoldDB" id="F9W931"/>
<feature type="signal peptide" evidence="1">
    <location>
        <begin position="1"/>
        <end position="19"/>
    </location>
</feature>
<keyword evidence="1" id="KW-0732">Signal</keyword>
<sequence>MIMKMWMAMLCFVVAGVRADSAVEKEYNKRKHDALCDFLKAAVSIYQSKGGNDAMQKALTRTIFGNEGVEDLERFKRTLPEYYSTDFGKNRANVCGQSYTAVSRTDPHPRWPGHSAPHDLLCLCTVGEGWESPLMKPVGGSIPFRNSLGKKIKLS</sequence>
<evidence type="ECO:0000313" key="2">
    <source>
        <dbReference type="EMBL" id="CCD13721.1"/>
    </source>
</evidence>
<dbReference type="VEuPathDB" id="TriTrypDB:TcIL3000_0_04780"/>
<reference evidence="2 3" key="2">
    <citation type="journal article" date="2012" name="Proc. Natl. Acad. Sci. U.S.A.">
        <title>Antigenic diversity is generated by distinct evolutionary mechanisms in African trypanosome species.</title>
        <authorList>
            <person name="Jackson A.P."/>
            <person name="Berry A."/>
            <person name="Aslett M."/>
            <person name="Allison H.C."/>
            <person name="Burton P."/>
            <person name="Vavrova-Anderson J."/>
            <person name="Brown R."/>
            <person name="Browne H."/>
            <person name="Corton N."/>
            <person name="Hauser H."/>
            <person name="Gamble J."/>
            <person name="Gilderthorp R."/>
            <person name="Marcello L."/>
            <person name="McQuillan J."/>
            <person name="Otto T.D."/>
            <person name="Quail M.A."/>
            <person name="Sanders M.J."/>
            <person name="van Tonder A."/>
            <person name="Ginger M.L."/>
            <person name="Field M.C."/>
            <person name="Barry J.D."/>
            <person name="Hertz-Fowler C."/>
            <person name="Berriman M."/>
        </authorList>
    </citation>
    <scope>NUCLEOTIDE SEQUENCE [LARGE SCALE GENOMIC DNA]</scope>
    <source>
        <strain evidence="2 3">IL3000</strain>
    </source>
</reference>
<comment type="caution">
    <text evidence="2">The sequence shown here is derived from an EMBL/GenBank/DDBJ whole genome shotgun (WGS) entry which is preliminary data.</text>
</comment>
<keyword evidence="3" id="KW-1185">Reference proteome</keyword>
<proteinExistence type="predicted"/>
<gene>
    <name evidence="2" type="ORF">TCIL3000_0_04780</name>
</gene>
<name>F9W931_TRYCI</name>
<evidence type="ECO:0000256" key="1">
    <source>
        <dbReference type="SAM" id="SignalP"/>
    </source>
</evidence>
<accession>F9W931</accession>
<feature type="chain" id="PRO_5003394785" evidence="1">
    <location>
        <begin position="20"/>
        <end position="155"/>
    </location>
</feature>
<organism evidence="2 3">
    <name type="scientific">Trypanosoma congolense (strain IL3000)</name>
    <dbReference type="NCBI Taxonomy" id="1068625"/>
    <lineage>
        <taxon>Eukaryota</taxon>
        <taxon>Discoba</taxon>
        <taxon>Euglenozoa</taxon>
        <taxon>Kinetoplastea</taxon>
        <taxon>Metakinetoplastina</taxon>
        <taxon>Trypanosomatida</taxon>
        <taxon>Trypanosomatidae</taxon>
        <taxon>Trypanosoma</taxon>
        <taxon>Nannomonas</taxon>
    </lineage>
</organism>
<evidence type="ECO:0000313" key="3">
    <source>
        <dbReference type="Proteomes" id="UP000000702"/>
    </source>
</evidence>
<protein>
    <submittedName>
        <fullName evidence="2">WGS project CAEQ00000000 data, annotated contig 181</fullName>
    </submittedName>
</protein>
<reference evidence="3" key="1">
    <citation type="submission" date="2011-07" db="EMBL/GenBank/DDBJ databases">
        <title>Divergent evolution of antigenic variation in African trypanosomes.</title>
        <authorList>
            <person name="Jackson A.P."/>
            <person name="Berry A."/>
            <person name="Allison H.C."/>
            <person name="Burton P."/>
            <person name="Anderson J."/>
            <person name="Aslett M."/>
            <person name="Brown R."/>
            <person name="Corton N."/>
            <person name="Harris D."/>
            <person name="Hauser H."/>
            <person name="Gamble J."/>
            <person name="Gilderthorp R."/>
            <person name="McQuillan J."/>
            <person name="Quail M.A."/>
            <person name="Sanders M."/>
            <person name="Van Tonder A."/>
            <person name="Ginger M.L."/>
            <person name="Donelson J.E."/>
            <person name="Field M.C."/>
            <person name="Barry J.D."/>
            <person name="Berriman M."/>
            <person name="Hertz-Fowler C."/>
        </authorList>
    </citation>
    <scope>NUCLEOTIDE SEQUENCE [LARGE SCALE GENOMIC DNA]</scope>
    <source>
        <strain evidence="3">IL3000</strain>
    </source>
</reference>